<dbReference type="RefSeq" id="WP_019048755.1">
    <property type="nucleotide sequence ID" value="NZ_BAFO02000033.1"/>
</dbReference>
<accession>U5ENQ0</accession>
<gene>
    <name evidence="2" type="ORF">NCAST_33_00640</name>
</gene>
<evidence type="ECO:0000256" key="1">
    <source>
        <dbReference type="SAM" id="SignalP"/>
    </source>
</evidence>
<evidence type="ECO:0000313" key="3">
    <source>
        <dbReference type="Proteomes" id="UP000017048"/>
    </source>
</evidence>
<evidence type="ECO:0008006" key="4">
    <source>
        <dbReference type="Google" id="ProtNLM"/>
    </source>
</evidence>
<name>U5ENQ0_NOCAS</name>
<reference evidence="2 3" key="1">
    <citation type="journal article" date="2014" name="BMC Genomics">
        <title>Genome based analysis of type-I polyketide synthase and nonribosomal peptide synthetase gene clusters in seven strains of five representative Nocardia species.</title>
        <authorList>
            <person name="Komaki H."/>
            <person name="Ichikawa N."/>
            <person name="Hosoyama A."/>
            <person name="Takahashi-Nakaguchi A."/>
            <person name="Matsuzawa T."/>
            <person name="Suzuki K."/>
            <person name="Fujita N."/>
            <person name="Gonoi T."/>
        </authorList>
    </citation>
    <scope>NUCLEOTIDE SEQUENCE [LARGE SCALE GENOMIC DNA]</scope>
    <source>
        <strain evidence="2 3">NBRC 15531</strain>
    </source>
</reference>
<protein>
    <recommendedName>
        <fullName evidence="4">Secreted protein</fullName>
    </recommendedName>
</protein>
<dbReference type="EMBL" id="AB685274">
    <property type="protein sequence ID" value="BAO98875.1"/>
    <property type="molecule type" value="Genomic_DNA"/>
</dbReference>
<sequence>MSTRRLTTAALAFAALGALTGIAAPTASAEGSAVIDLLNPLVNAGAATGSGQAFLTGSNEAATDTGSSQAAGFLFCGLLSLSNGNNPTICDTGPVG</sequence>
<dbReference type="AlphaFoldDB" id="U5ENQ0"/>
<keyword evidence="3" id="KW-1185">Reference proteome</keyword>
<evidence type="ECO:0000313" key="2">
    <source>
        <dbReference type="EMBL" id="GAD86689.1"/>
    </source>
</evidence>
<proteinExistence type="predicted"/>
<feature type="signal peptide" evidence="1">
    <location>
        <begin position="1"/>
        <end position="23"/>
    </location>
</feature>
<keyword evidence="1" id="KW-0732">Signal</keyword>
<dbReference type="Proteomes" id="UP000017048">
    <property type="component" value="Unassembled WGS sequence"/>
</dbReference>
<dbReference type="EMBL" id="BAFO02000033">
    <property type="protein sequence ID" value="GAD86689.1"/>
    <property type="molecule type" value="Genomic_DNA"/>
</dbReference>
<dbReference type="GeneID" id="91519324"/>
<organism evidence="2 3">
    <name type="scientific">Nocardia asteroides NBRC 15531</name>
    <dbReference type="NCBI Taxonomy" id="1110697"/>
    <lineage>
        <taxon>Bacteria</taxon>
        <taxon>Bacillati</taxon>
        <taxon>Actinomycetota</taxon>
        <taxon>Actinomycetes</taxon>
        <taxon>Mycobacteriales</taxon>
        <taxon>Nocardiaceae</taxon>
        <taxon>Nocardia</taxon>
    </lineage>
</organism>
<feature type="chain" id="PRO_5038289159" description="Secreted protein" evidence="1">
    <location>
        <begin position="24"/>
        <end position="96"/>
    </location>
</feature>